<gene>
    <name evidence="1" type="ORF">PCOR1329_LOCUS20738</name>
</gene>
<organism evidence="1 2">
    <name type="scientific">Prorocentrum cordatum</name>
    <dbReference type="NCBI Taxonomy" id="2364126"/>
    <lineage>
        <taxon>Eukaryota</taxon>
        <taxon>Sar</taxon>
        <taxon>Alveolata</taxon>
        <taxon>Dinophyceae</taxon>
        <taxon>Prorocentrales</taxon>
        <taxon>Prorocentraceae</taxon>
        <taxon>Prorocentrum</taxon>
    </lineage>
</organism>
<evidence type="ECO:0000313" key="2">
    <source>
        <dbReference type="Proteomes" id="UP001189429"/>
    </source>
</evidence>
<keyword evidence="2" id="KW-1185">Reference proteome</keyword>
<name>A0ABN9RIT4_9DINO</name>
<accession>A0ABN9RIT4</accession>
<dbReference type="Proteomes" id="UP001189429">
    <property type="component" value="Unassembled WGS sequence"/>
</dbReference>
<sequence length="121" mass="13516">MYKWAYPGNDASRNSPRAQHIVNVMNQMRHQNDCAELIESHEARTSGTYDIEGARQFYRRATSGARDVFVGPGGYHQALLLLVGIPRQSHGSPRRLLNRSIGATYSIMEEVVNSAKLDDGL</sequence>
<comment type="caution">
    <text evidence="1">The sequence shown here is derived from an EMBL/GenBank/DDBJ whole genome shotgun (WGS) entry which is preliminary data.</text>
</comment>
<reference evidence="1" key="1">
    <citation type="submission" date="2023-10" db="EMBL/GenBank/DDBJ databases">
        <authorList>
            <person name="Chen Y."/>
            <person name="Shah S."/>
            <person name="Dougan E. K."/>
            <person name="Thang M."/>
            <person name="Chan C."/>
        </authorList>
    </citation>
    <scope>NUCLEOTIDE SEQUENCE [LARGE SCALE GENOMIC DNA]</scope>
</reference>
<proteinExistence type="predicted"/>
<protein>
    <submittedName>
        <fullName evidence="1">Uncharacterized protein</fullName>
    </submittedName>
</protein>
<evidence type="ECO:0000313" key="1">
    <source>
        <dbReference type="EMBL" id="CAK0818479.1"/>
    </source>
</evidence>
<dbReference type="EMBL" id="CAUYUJ010006733">
    <property type="protein sequence ID" value="CAK0818479.1"/>
    <property type="molecule type" value="Genomic_DNA"/>
</dbReference>